<accession>A0A4Z0HHW5</accession>
<comment type="caution">
    <text evidence="1">The sequence shown here is derived from an EMBL/GenBank/DDBJ whole genome shotgun (WGS) entry which is preliminary data.</text>
</comment>
<evidence type="ECO:0000313" key="1">
    <source>
        <dbReference type="EMBL" id="TGB36051.1"/>
    </source>
</evidence>
<dbReference type="Proteomes" id="UP000297792">
    <property type="component" value="Unassembled WGS sequence"/>
</dbReference>
<dbReference type="AlphaFoldDB" id="A0A4Z0HHW5"/>
<sequence>MSVLLYLALTVAIFALLGLVQKLVEGL</sequence>
<reference evidence="1 2" key="1">
    <citation type="submission" date="2018-12" db="EMBL/GenBank/DDBJ databases">
        <title>Draft genome sequences of Mycolicibacterium peregrinum isolated from a pig with lymphadenitis and from soil on the same Japanese pig farm.</title>
        <authorList>
            <person name="Komatsu T."/>
            <person name="Ohya K."/>
            <person name="Sawai K."/>
            <person name="Odoi J.O."/>
            <person name="Otsu K."/>
            <person name="Ota A."/>
            <person name="Ito T."/>
            <person name="Kawai M."/>
            <person name="Maruyama F."/>
        </authorList>
    </citation>
    <scope>NUCLEOTIDE SEQUENCE [LARGE SCALE GENOMIC DNA]</scope>
    <source>
        <strain evidence="1 2">138</strain>
    </source>
</reference>
<name>A0A4Z0HHW5_MYCPR</name>
<evidence type="ECO:0000313" key="2">
    <source>
        <dbReference type="Proteomes" id="UP000297792"/>
    </source>
</evidence>
<keyword evidence="2" id="KW-1185">Reference proteome</keyword>
<protein>
    <submittedName>
        <fullName evidence="1">Potassium-transporting ATPase</fullName>
    </submittedName>
</protein>
<proteinExistence type="predicted"/>
<gene>
    <name evidence="1" type="ORF">EJD98_30585</name>
</gene>
<dbReference type="EMBL" id="RWKA01000029">
    <property type="protein sequence ID" value="TGB36051.1"/>
    <property type="molecule type" value="Genomic_DNA"/>
</dbReference>
<organism evidence="1 2">
    <name type="scientific">Mycolicibacterium peregrinum</name>
    <name type="common">Mycobacterium peregrinum</name>
    <dbReference type="NCBI Taxonomy" id="43304"/>
    <lineage>
        <taxon>Bacteria</taxon>
        <taxon>Bacillati</taxon>
        <taxon>Actinomycetota</taxon>
        <taxon>Actinomycetes</taxon>
        <taxon>Mycobacteriales</taxon>
        <taxon>Mycobacteriaceae</taxon>
        <taxon>Mycolicibacterium</taxon>
    </lineage>
</organism>